<sequence>MLRDADVLSLLLSRQPGYSLEQPFYTDPGLYEADLRHIWYKDWLMTAVSAELPKTGSYVTRQIGDYAIIVVRGADGVVRSFHNSCRHRGSRICSAAKGTNPKLVCPYHQWTYELDGRLLYARDMGPDFKAADFGLKPVHCEEVAGLIMICLAEDAPDFAPMRAQSEKYVGPHGLKDCKVAFQSTIVEQGNWKLVLENNRECYHCSGSHPALCRTFPEDPNIFGAAAEKGGAPVLKAHIAKCEAAGLPSNLSIAADEQWRFIRIPFLGDATSYTMDGKSAVNRRVGDVAIDDAGSCLLYHYPNSWNHFLSDQGLIFHVTPISPTQTEVTTTWLVHKDAVEGVDYDLERLTEVWIATNNEDRAIVEENQRGINSPAYVPGPYSAHHESGVIQFVDWYARIMTGRLTGRGKRALMAAE</sequence>
<dbReference type="Proteomes" id="UP000231259">
    <property type="component" value="Unassembled WGS sequence"/>
</dbReference>
<keyword evidence="5" id="KW-0408">Iron</keyword>
<comment type="caution">
    <text evidence="8">The sequence shown here is derived from an EMBL/GenBank/DDBJ whole genome shotgun (WGS) entry which is preliminary data.</text>
</comment>
<evidence type="ECO:0000259" key="7">
    <source>
        <dbReference type="PROSITE" id="PS51296"/>
    </source>
</evidence>
<reference evidence="8 9" key="1">
    <citation type="submission" date="2013-09" db="EMBL/GenBank/DDBJ databases">
        <title>Genome sequencing of Phaeobacter antarcticus sp. nov. SM1211.</title>
        <authorList>
            <person name="Zhang X.-Y."/>
            <person name="Liu C."/>
            <person name="Chen X.-L."/>
            <person name="Xie B.-B."/>
            <person name="Qin Q.-L."/>
            <person name="Rong J.-C."/>
            <person name="Zhang Y.-Z."/>
        </authorList>
    </citation>
    <scope>NUCLEOTIDE SEQUENCE [LARGE SCALE GENOMIC DNA]</scope>
    <source>
        <strain evidence="8 9">SM1211</strain>
    </source>
</reference>
<keyword evidence="9" id="KW-1185">Reference proteome</keyword>
<dbReference type="CDD" id="cd03469">
    <property type="entry name" value="Rieske_RO_Alpha_N"/>
    <property type="match status" value="1"/>
</dbReference>
<evidence type="ECO:0000256" key="2">
    <source>
        <dbReference type="ARBA" id="ARBA00022714"/>
    </source>
</evidence>
<comment type="cofactor">
    <cofactor evidence="1">
        <name>Fe cation</name>
        <dbReference type="ChEBI" id="CHEBI:24875"/>
    </cofactor>
</comment>
<dbReference type="SUPFAM" id="SSF50022">
    <property type="entry name" value="ISP domain"/>
    <property type="match status" value="1"/>
</dbReference>
<evidence type="ECO:0000256" key="5">
    <source>
        <dbReference type="ARBA" id="ARBA00023004"/>
    </source>
</evidence>
<feature type="domain" description="Rieske" evidence="7">
    <location>
        <begin position="43"/>
        <end position="149"/>
    </location>
</feature>
<keyword evidence="2" id="KW-0001">2Fe-2S</keyword>
<dbReference type="PROSITE" id="PS51296">
    <property type="entry name" value="RIESKE"/>
    <property type="match status" value="1"/>
</dbReference>
<dbReference type="Gene3D" id="2.102.10.10">
    <property type="entry name" value="Rieske [2Fe-2S] iron-sulphur domain"/>
    <property type="match status" value="1"/>
</dbReference>
<organism evidence="8 9">
    <name type="scientific">Puniceibacterium antarcticum</name>
    <dbReference type="NCBI Taxonomy" id="1206336"/>
    <lineage>
        <taxon>Bacteria</taxon>
        <taxon>Pseudomonadati</taxon>
        <taxon>Pseudomonadota</taxon>
        <taxon>Alphaproteobacteria</taxon>
        <taxon>Rhodobacterales</taxon>
        <taxon>Paracoccaceae</taxon>
        <taxon>Puniceibacterium</taxon>
    </lineage>
</organism>
<dbReference type="GO" id="GO:0051537">
    <property type="term" value="F:2 iron, 2 sulfur cluster binding"/>
    <property type="evidence" value="ECO:0007669"/>
    <property type="project" value="UniProtKB-KW"/>
</dbReference>
<dbReference type="InterPro" id="IPR001663">
    <property type="entry name" value="Rng_hydr_dOase-A"/>
</dbReference>
<proteinExistence type="predicted"/>
<dbReference type="PRINTS" id="PR00090">
    <property type="entry name" value="RNGDIOXGNASE"/>
</dbReference>
<dbReference type="SUPFAM" id="SSF55961">
    <property type="entry name" value="Bet v1-like"/>
    <property type="match status" value="1"/>
</dbReference>
<dbReference type="PANTHER" id="PTHR43756:SF5">
    <property type="entry name" value="CHOLINE MONOOXYGENASE, CHLOROPLASTIC"/>
    <property type="match status" value="1"/>
</dbReference>
<evidence type="ECO:0000256" key="3">
    <source>
        <dbReference type="ARBA" id="ARBA00022723"/>
    </source>
</evidence>
<dbReference type="Gene3D" id="3.90.380.10">
    <property type="entry name" value="Naphthalene 1,2-dioxygenase Alpha Subunit, Chain A, domain 1"/>
    <property type="match status" value="1"/>
</dbReference>
<dbReference type="InterPro" id="IPR036922">
    <property type="entry name" value="Rieske_2Fe-2S_sf"/>
</dbReference>
<accession>A0A2G8RH20</accession>
<dbReference type="EMBL" id="AWWI01000053">
    <property type="protein sequence ID" value="PIL20839.1"/>
    <property type="molecule type" value="Genomic_DNA"/>
</dbReference>
<evidence type="ECO:0000313" key="9">
    <source>
        <dbReference type="Proteomes" id="UP000231259"/>
    </source>
</evidence>
<dbReference type="Pfam" id="PF00355">
    <property type="entry name" value="Rieske"/>
    <property type="match status" value="1"/>
</dbReference>
<keyword evidence="4" id="KW-0560">Oxidoreductase</keyword>
<keyword evidence="3" id="KW-0479">Metal-binding</keyword>
<dbReference type="GO" id="GO:0005506">
    <property type="term" value="F:iron ion binding"/>
    <property type="evidence" value="ECO:0007669"/>
    <property type="project" value="InterPro"/>
</dbReference>
<gene>
    <name evidence="8" type="ORF">P775_07420</name>
</gene>
<evidence type="ECO:0000313" key="8">
    <source>
        <dbReference type="EMBL" id="PIL20839.1"/>
    </source>
</evidence>
<evidence type="ECO:0000256" key="1">
    <source>
        <dbReference type="ARBA" id="ARBA00001962"/>
    </source>
</evidence>
<protein>
    <recommendedName>
        <fullName evidence="7">Rieske domain-containing protein</fullName>
    </recommendedName>
</protein>
<dbReference type="PANTHER" id="PTHR43756">
    <property type="entry name" value="CHOLINE MONOOXYGENASE, CHLOROPLASTIC"/>
    <property type="match status" value="1"/>
</dbReference>
<dbReference type="Pfam" id="PF00848">
    <property type="entry name" value="Ring_hydroxyl_A"/>
    <property type="match status" value="1"/>
</dbReference>
<evidence type="ECO:0000256" key="6">
    <source>
        <dbReference type="ARBA" id="ARBA00023014"/>
    </source>
</evidence>
<dbReference type="InterPro" id="IPR017941">
    <property type="entry name" value="Rieske_2Fe-2S"/>
</dbReference>
<name>A0A2G8RH20_9RHOB</name>
<dbReference type="AlphaFoldDB" id="A0A2G8RH20"/>
<dbReference type="GO" id="GO:0016491">
    <property type="term" value="F:oxidoreductase activity"/>
    <property type="evidence" value="ECO:0007669"/>
    <property type="project" value="UniProtKB-KW"/>
</dbReference>
<dbReference type="InterPro" id="IPR015879">
    <property type="entry name" value="Ring_hydroxy_dOase_asu_C_dom"/>
</dbReference>
<keyword evidence="6" id="KW-0411">Iron-sulfur</keyword>
<dbReference type="RefSeq" id="WP_099910318.1">
    <property type="nucleotide sequence ID" value="NZ_AWWI01000053.1"/>
</dbReference>
<evidence type="ECO:0000256" key="4">
    <source>
        <dbReference type="ARBA" id="ARBA00023002"/>
    </source>
</evidence>
<dbReference type="CDD" id="cd08884">
    <property type="entry name" value="RHO_alpha_C_GbcA-like"/>
    <property type="match status" value="1"/>
</dbReference>
<dbReference type="OrthoDB" id="7456916at2"/>